<dbReference type="SUPFAM" id="SSF53335">
    <property type="entry name" value="S-adenosyl-L-methionine-dependent methyltransferases"/>
    <property type="match status" value="1"/>
</dbReference>
<accession>A0A383ER09</accession>
<feature type="non-terminal residue" evidence="1">
    <location>
        <position position="29"/>
    </location>
</feature>
<evidence type="ECO:0008006" key="2">
    <source>
        <dbReference type="Google" id="ProtNLM"/>
    </source>
</evidence>
<evidence type="ECO:0000313" key="1">
    <source>
        <dbReference type="EMBL" id="SVE58518.1"/>
    </source>
</evidence>
<sequence length="29" mass="2999">MMASKGRIDSDAKVLDLGCGNGTTATWLS</sequence>
<protein>
    <recommendedName>
        <fullName evidence="2">Methyltransferase domain-containing protein</fullName>
    </recommendedName>
</protein>
<proteinExistence type="predicted"/>
<gene>
    <name evidence="1" type="ORF">METZ01_LOCUS511372</name>
</gene>
<reference evidence="1" key="1">
    <citation type="submission" date="2018-05" db="EMBL/GenBank/DDBJ databases">
        <authorList>
            <person name="Lanie J.A."/>
            <person name="Ng W.-L."/>
            <person name="Kazmierczak K.M."/>
            <person name="Andrzejewski T.M."/>
            <person name="Davidsen T.M."/>
            <person name="Wayne K.J."/>
            <person name="Tettelin H."/>
            <person name="Glass J.I."/>
            <person name="Rusch D."/>
            <person name="Podicherti R."/>
            <person name="Tsui H.-C.T."/>
            <person name="Winkler M.E."/>
        </authorList>
    </citation>
    <scope>NUCLEOTIDE SEQUENCE</scope>
</reference>
<dbReference type="EMBL" id="UINC01227575">
    <property type="protein sequence ID" value="SVE58518.1"/>
    <property type="molecule type" value="Genomic_DNA"/>
</dbReference>
<dbReference type="Gene3D" id="3.40.50.150">
    <property type="entry name" value="Vaccinia Virus protein VP39"/>
    <property type="match status" value="1"/>
</dbReference>
<dbReference type="InterPro" id="IPR029063">
    <property type="entry name" value="SAM-dependent_MTases_sf"/>
</dbReference>
<name>A0A383ER09_9ZZZZ</name>
<organism evidence="1">
    <name type="scientific">marine metagenome</name>
    <dbReference type="NCBI Taxonomy" id="408172"/>
    <lineage>
        <taxon>unclassified sequences</taxon>
        <taxon>metagenomes</taxon>
        <taxon>ecological metagenomes</taxon>
    </lineage>
</organism>
<dbReference type="AlphaFoldDB" id="A0A383ER09"/>